<evidence type="ECO:0000256" key="3">
    <source>
        <dbReference type="ARBA" id="ARBA00023163"/>
    </source>
</evidence>
<dbReference type="PANTHER" id="PTHR43280:SF2">
    <property type="entry name" value="HTH-TYPE TRANSCRIPTIONAL REGULATOR EXSA"/>
    <property type="match status" value="1"/>
</dbReference>
<keyword evidence="2" id="KW-0238">DNA-binding</keyword>
<dbReference type="AlphaFoldDB" id="W0FKD4"/>
<evidence type="ECO:0000256" key="2">
    <source>
        <dbReference type="ARBA" id="ARBA00023125"/>
    </source>
</evidence>
<dbReference type="GO" id="GO:0003700">
    <property type="term" value="F:DNA-binding transcription factor activity"/>
    <property type="evidence" value="ECO:0007669"/>
    <property type="project" value="InterPro"/>
</dbReference>
<keyword evidence="1" id="KW-0805">Transcription regulation</keyword>
<dbReference type="PROSITE" id="PS01124">
    <property type="entry name" value="HTH_ARAC_FAMILY_2"/>
    <property type="match status" value="1"/>
</dbReference>
<dbReference type="PRINTS" id="PR00032">
    <property type="entry name" value="HTHARAC"/>
</dbReference>
<accession>W0FKD4</accession>
<dbReference type="EMBL" id="KC246778">
    <property type="protein sequence ID" value="AHF23894.1"/>
    <property type="molecule type" value="Genomic_DNA"/>
</dbReference>
<dbReference type="PANTHER" id="PTHR43280">
    <property type="entry name" value="ARAC-FAMILY TRANSCRIPTIONAL REGULATOR"/>
    <property type="match status" value="1"/>
</dbReference>
<dbReference type="InterPro" id="IPR018060">
    <property type="entry name" value="HTH_AraC"/>
</dbReference>
<sequence>MNIEKELAKRLMDDGESTARQDAYNREINFYETVASGNTKALEERLKSFGQAQKLGKLSANDLQNNKYHATILAALVSRFCIEAGMEISVAYTLSDIYIELIDSATSNTEIVGLQMELLRHYCRKMNELTKSNVVSRHNVMAIDYIRSHIQESLTVESIADALSLNSSYLSKLFKQEMGITLSRYIRNQKIDVACSMLRHLDESSLSIANYLGFSSQSHFIQVFKKTTGMTPEEYRRKNYHQTWMNSES</sequence>
<dbReference type="Gene3D" id="1.10.10.60">
    <property type="entry name" value="Homeodomain-like"/>
    <property type="match status" value="2"/>
</dbReference>
<dbReference type="SMART" id="SM00342">
    <property type="entry name" value="HTH_ARAC"/>
    <property type="match status" value="1"/>
</dbReference>
<dbReference type="GO" id="GO:0043565">
    <property type="term" value="F:sequence-specific DNA binding"/>
    <property type="evidence" value="ECO:0007669"/>
    <property type="project" value="InterPro"/>
</dbReference>
<evidence type="ECO:0000259" key="4">
    <source>
        <dbReference type="PROSITE" id="PS01124"/>
    </source>
</evidence>
<feature type="domain" description="HTH araC/xylS-type" evidence="4">
    <location>
        <begin position="140"/>
        <end position="238"/>
    </location>
</feature>
<organism evidence="5">
    <name type="scientific">uncultured bacterium Contig1759</name>
    <dbReference type="NCBI Taxonomy" id="1393502"/>
    <lineage>
        <taxon>Bacteria</taxon>
        <taxon>environmental samples</taxon>
    </lineage>
</organism>
<evidence type="ECO:0000313" key="5">
    <source>
        <dbReference type="EMBL" id="AHF23894.1"/>
    </source>
</evidence>
<protein>
    <submittedName>
        <fullName evidence="5">Transcriptional regulator, AraC family</fullName>
    </submittedName>
</protein>
<dbReference type="SUPFAM" id="SSF46689">
    <property type="entry name" value="Homeodomain-like"/>
    <property type="match status" value="2"/>
</dbReference>
<dbReference type="Pfam" id="PF12833">
    <property type="entry name" value="HTH_18"/>
    <property type="match status" value="1"/>
</dbReference>
<dbReference type="InterPro" id="IPR009057">
    <property type="entry name" value="Homeodomain-like_sf"/>
</dbReference>
<evidence type="ECO:0000256" key="1">
    <source>
        <dbReference type="ARBA" id="ARBA00023015"/>
    </source>
</evidence>
<reference evidence="5" key="1">
    <citation type="journal article" date="2013" name="PLoS ONE">
        <title>Metagenomic insights into the carbohydrate-active enzymes carried by the microorganisms adhering to solid digesta in the rumen of cows.</title>
        <authorList>
            <person name="Wang L."/>
            <person name="Hatem A."/>
            <person name="Catalyurek U.V."/>
            <person name="Morrison M."/>
            <person name="Yu Z."/>
        </authorList>
    </citation>
    <scope>NUCLEOTIDE SEQUENCE</scope>
</reference>
<name>W0FKD4_9BACT</name>
<keyword evidence="3" id="KW-0804">Transcription</keyword>
<proteinExistence type="predicted"/>
<dbReference type="InterPro" id="IPR020449">
    <property type="entry name" value="Tscrpt_reg_AraC-type_HTH"/>
</dbReference>